<dbReference type="Gene3D" id="3.30.2020.40">
    <property type="entry name" value="Uncharacterised protein PF10387, DUF2442"/>
    <property type="match status" value="1"/>
</dbReference>
<sequence>MYVSTTKVSVPEAMTIATTEDTLTVELSDGRAISVPLAWYPRLVHAMPQERDNWELIGEGEGIHWPDLDEDISIEDLLAGRKSGESRRSLQRWLEAKKEGRGLTLYELTAYDKEQRRSDGQ</sequence>
<name>A0A6B1DXF1_9CHLR</name>
<reference evidence="1" key="1">
    <citation type="submission" date="2019-09" db="EMBL/GenBank/DDBJ databases">
        <title>Characterisation of the sponge microbiome using genome-centric metagenomics.</title>
        <authorList>
            <person name="Engelberts J.P."/>
            <person name="Robbins S.J."/>
            <person name="De Goeij J.M."/>
            <person name="Aranda M."/>
            <person name="Bell S.C."/>
            <person name="Webster N.S."/>
        </authorList>
    </citation>
    <scope>NUCLEOTIDE SEQUENCE</scope>
    <source>
        <strain evidence="1">SB0662_bin_9</strain>
    </source>
</reference>
<dbReference type="InterPro" id="IPR018841">
    <property type="entry name" value="DUF2442"/>
</dbReference>
<dbReference type="Pfam" id="PF10387">
    <property type="entry name" value="DUF2442"/>
    <property type="match status" value="1"/>
</dbReference>
<gene>
    <name evidence="1" type="ORF">F4Y08_13570</name>
</gene>
<dbReference type="AlphaFoldDB" id="A0A6B1DXF1"/>
<protein>
    <submittedName>
        <fullName evidence="1">DUF2442 domain-containing protein</fullName>
    </submittedName>
</protein>
<comment type="caution">
    <text evidence="1">The sequence shown here is derived from an EMBL/GenBank/DDBJ whole genome shotgun (WGS) entry which is preliminary data.</text>
</comment>
<evidence type="ECO:0000313" key="1">
    <source>
        <dbReference type="EMBL" id="MYD91342.1"/>
    </source>
</evidence>
<organism evidence="1">
    <name type="scientific">Caldilineaceae bacterium SB0662_bin_9</name>
    <dbReference type="NCBI Taxonomy" id="2605258"/>
    <lineage>
        <taxon>Bacteria</taxon>
        <taxon>Bacillati</taxon>
        <taxon>Chloroflexota</taxon>
        <taxon>Caldilineae</taxon>
        <taxon>Caldilineales</taxon>
        <taxon>Caldilineaceae</taxon>
    </lineage>
</organism>
<dbReference type="EMBL" id="VXPY01000094">
    <property type="protein sequence ID" value="MYD91342.1"/>
    <property type="molecule type" value="Genomic_DNA"/>
</dbReference>
<proteinExistence type="predicted"/>
<accession>A0A6B1DXF1</accession>